<keyword evidence="2" id="KW-1185">Reference proteome</keyword>
<dbReference type="KEGG" id="mshg:MSG_01896"/>
<dbReference type="RefSeq" id="WP_096439046.1">
    <property type="nucleotide sequence ID" value="NZ_AP018164.1"/>
</dbReference>
<evidence type="ECO:0000313" key="1">
    <source>
        <dbReference type="EMBL" id="BAX92049.1"/>
    </source>
</evidence>
<accession>A0A1Z4EGF4</accession>
<gene>
    <name evidence="1" type="ORF">MSG_01896</name>
</gene>
<proteinExistence type="predicted"/>
<dbReference type="Proteomes" id="UP000217736">
    <property type="component" value="Chromosome"/>
</dbReference>
<protein>
    <submittedName>
        <fullName evidence="1">Uncharacterized protein</fullName>
    </submittedName>
</protein>
<reference evidence="2" key="1">
    <citation type="submission" date="2017-06" db="EMBL/GenBank/DDBJ databases">
        <title>Complete Genome Sequence of Mycobacterium shigaense.</title>
        <authorList>
            <person name="Fukano H."/>
            <person name="Yoshida M."/>
            <person name="Kazumi Y."/>
            <person name="Ogura Y."/>
            <person name="Mitarai S."/>
            <person name="Hayashi T."/>
            <person name="Hoshino Y."/>
        </authorList>
    </citation>
    <scope>NUCLEOTIDE SEQUENCE [LARGE SCALE GENOMIC DNA]</scope>
    <source>
        <strain evidence="2">UN-152</strain>
    </source>
</reference>
<name>A0A1Z4EGF4_9MYCO</name>
<sequence length="115" mass="12913">MQWFLLMVLTVAVVTYWPLVLGIAGLYAVYKLVGWLSAKWWAAEIAQRDARAARITRLVHNADHEHRLVQQGDMDGIYGDFPPPDPTRGIGIWLCDNEQRPLQETGPLPDVGFAG</sequence>
<evidence type="ECO:0000313" key="2">
    <source>
        <dbReference type="Proteomes" id="UP000217736"/>
    </source>
</evidence>
<dbReference type="EMBL" id="AP018164">
    <property type="protein sequence ID" value="BAX92049.1"/>
    <property type="molecule type" value="Genomic_DNA"/>
</dbReference>
<organism evidence="1 2">
    <name type="scientific">Mycobacterium shigaense</name>
    <dbReference type="NCBI Taxonomy" id="722731"/>
    <lineage>
        <taxon>Bacteria</taxon>
        <taxon>Bacillati</taxon>
        <taxon>Actinomycetota</taxon>
        <taxon>Actinomycetes</taxon>
        <taxon>Mycobacteriales</taxon>
        <taxon>Mycobacteriaceae</taxon>
        <taxon>Mycobacterium</taxon>
        <taxon>Mycobacterium simiae complex</taxon>
    </lineage>
</organism>
<dbReference type="AlphaFoldDB" id="A0A1Z4EGF4"/>
<dbReference type="OrthoDB" id="4764800at2"/>